<comment type="similarity">
    <text evidence="1">Belongs to the ROK (NagC/XylR) family.</text>
</comment>
<keyword evidence="3" id="KW-1185">Reference proteome</keyword>
<reference evidence="2 3" key="1">
    <citation type="submission" date="2024-09" db="EMBL/GenBank/DDBJ databases">
        <authorList>
            <person name="Sun Q."/>
            <person name="Mori K."/>
        </authorList>
    </citation>
    <scope>NUCLEOTIDE SEQUENCE [LARGE SCALE GENOMIC DNA]</scope>
    <source>
        <strain evidence="2 3">TISTR 1856</strain>
    </source>
</reference>
<accession>A0ABV5LUQ8</accession>
<comment type="caution">
    <text evidence="2">The sequence shown here is derived from an EMBL/GenBank/DDBJ whole genome shotgun (WGS) entry which is preliminary data.</text>
</comment>
<dbReference type="PANTHER" id="PTHR18964">
    <property type="entry name" value="ROK (REPRESSOR, ORF, KINASE) FAMILY"/>
    <property type="match status" value="1"/>
</dbReference>
<dbReference type="SUPFAM" id="SSF46785">
    <property type="entry name" value="Winged helix' DNA-binding domain"/>
    <property type="match status" value="1"/>
</dbReference>
<protein>
    <submittedName>
        <fullName evidence="2">ROK family transcriptional regulator</fullName>
    </submittedName>
</protein>
<evidence type="ECO:0000256" key="1">
    <source>
        <dbReference type="ARBA" id="ARBA00006479"/>
    </source>
</evidence>
<name>A0ABV5LUQ8_9ACTN</name>
<dbReference type="RefSeq" id="WP_380137852.1">
    <property type="nucleotide sequence ID" value="NZ_JBHLUI010000008.1"/>
</dbReference>
<dbReference type="InterPro" id="IPR036390">
    <property type="entry name" value="WH_DNA-bd_sf"/>
</dbReference>
<evidence type="ECO:0000313" key="3">
    <source>
        <dbReference type="Proteomes" id="UP001589748"/>
    </source>
</evidence>
<sequence>MTIQGVNGEPVAVTPKAVPWSARSVRDANARAVLDHIWSAEDAQDADDESPAVTATDLIGATGLSRATVHDVCDELLGAGWLDEQRTPEPGRGQGRPPRRYRLAASAGIVVGVDAGEHRVAAHVVDLRGRPVAPAVSVRRRPLDAEDRVRIVAECVERALAPVPLSPLAVAVGVPAPVGEDSRTAFRGNSYWEVMNPHLAERLAERGWRTVVDNDANLAALAEHWTGHARGSRHSVTLLAGERFGAGVLEGGRVLRGAHGGVGEMRVLDIVAGVGRPDGIAKVLREELVAAGRRDPDVEAVLRAAAAGDPDALAATAGVADRLSRVLATLTSLFDTDLVIVAGAVAGSATSVVERAAENLSRFLDPPLPRVVTSDLGPDVVALGAVKRALDLVRAHALQLRLSPPRVTTG</sequence>
<dbReference type="InterPro" id="IPR043129">
    <property type="entry name" value="ATPase_NBD"/>
</dbReference>
<dbReference type="PANTHER" id="PTHR18964:SF149">
    <property type="entry name" value="BIFUNCTIONAL UDP-N-ACETYLGLUCOSAMINE 2-EPIMERASE_N-ACETYLMANNOSAMINE KINASE"/>
    <property type="match status" value="1"/>
</dbReference>
<dbReference type="SUPFAM" id="SSF53067">
    <property type="entry name" value="Actin-like ATPase domain"/>
    <property type="match status" value="1"/>
</dbReference>
<proteinExistence type="inferred from homology"/>
<evidence type="ECO:0000313" key="2">
    <source>
        <dbReference type="EMBL" id="MFB9377798.1"/>
    </source>
</evidence>
<dbReference type="InterPro" id="IPR000600">
    <property type="entry name" value="ROK"/>
</dbReference>
<dbReference type="Gene3D" id="1.10.10.10">
    <property type="entry name" value="Winged helix-like DNA-binding domain superfamily/Winged helix DNA-binding domain"/>
    <property type="match status" value="1"/>
</dbReference>
<gene>
    <name evidence="2" type="ORF">ACFFVI_12550</name>
</gene>
<dbReference type="Gene3D" id="3.30.420.40">
    <property type="match status" value="2"/>
</dbReference>
<dbReference type="Pfam" id="PF00480">
    <property type="entry name" value="ROK"/>
    <property type="match status" value="1"/>
</dbReference>
<dbReference type="Proteomes" id="UP001589748">
    <property type="component" value="Unassembled WGS sequence"/>
</dbReference>
<dbReference type="InterPro" id="IPR036388">
    <property type="entry name" value="WH-like_DNA-bd_sf"/>
</dbReference>
<organism evidence="2 3">
    <name type="scientific">Kineococcus gynurae</name>
    <dbReference type="NCBI Taxonomy" id="452979"/>
    <lineage>
        <taxon>Bacteria</taxon>
        <taxon>Bacillati</taxon>
        <taxon>Actinomycetota</taxon>
        <taxon>Actinomycetes</taxon>
        <taxon>Kineosporiales</taxon>
        <taxon>Kineosporiaceae</taxon>
        <taxon>Kineococcus</taxon>
    </lineage>
</organism>
<dbReference type="EMBL" id="JBHMDM010000007">
    <property type="protein sequence ID" value="MFB9377798.1"/>
    <property type="molecule type" value="Genomic_DNA"/>
</dbReference>